<dbReference type="PANTHER" id="PTHR43329">
    <property type="entry name" value="EPOXIDE HYDROLASE"/>
    <property type="match status" value="1"/>
</dbReference>
<keyword evidence="5" id="KW-1185">Reference proteome</keyword>
<keyword evidence="2" id="KW-0732">Signal</keyword>
<dbReference type="InterPro" id="IPR000073">
    <property type="entry name" value="AB_hydrolase_1"/>
</dbReference>
<protein>
    <submittedName>
        <fullName evidence="4">Pimeloyl-ACP methyl ester carboxylesterase</fullName>
    </submittedName>
</protein>
<feature type="chain" id="PRO_5008692174" evidence="2">
    <location>
        <begin position="17"/>
        <end position="300"/>
    </location>
</feature>
<evidence type="ECO:0000256" key="1">
    <source>
        <dbReference type="ARBA" id="ARBA00022801"/>
    </source>
</evidence>
<sequence>MVALLLFTGTSLFAQANDNWNYKMQDKTVDGTRIHYLRTGKGAPVLLLHGFPETVYTWRFIISELSKNHTVIAIDLPGLGESLPSPHGYGQQVIAALLHDFMLSLGYSNTSIVAHDLGVELAYGYASTYSQEVNKVAFLDVPVETEQMKQLPLLPENGRSLWWFAFHNVPGLPEQLIQGKEYVYLSYFFTEDAYNKVPFDKQHIGVYVKSYQHPAVLHAAMEYYRATLQNIETNKTNTQRKLAMPILALGGEKSFGARTLLSFQQLGSNVTGGVIENCGHFIQEEQPAALLDKLLPFLDK</sequence>
<dbReference type="InterPro" id="IPR000639">
    <property type="entry name" value="Epox_hydrolase-like"/>
</dbReference>
<gene>
    <name evidence="4" type="ORF">GA0116948_11812</name>
</gene>
<dbReference type="PRINTS" id="PR00412">
    <property type="entry name" value="EPOXHYDRLASE"/>
</dbReference>
<dbReference type="Proteomes" id="UP000242818">
    <property type="component" value="Unassembled WGS sequence"/>
</dbReference>
<dbReference type="Pfam" id="PF00561">
    <property type="entry name" value="Abhydrolase_1"/>
    <property type="match status" value="1"/>
</dbReference>
<reference evidence="4 5" key="1">
    <citation type="submission" date="2016-08" db="EMBL/GenBank/DDBJ databases">
        <authorList>
            <person name="Seilhamer J.J."/>
        </authorList>
    </citation>
    <scope>NUCLEOTIDE SEQUENCE [LARGE SCALE GENOMIC DNA]</scope>
    <source>
        <strain evidence="4 5">A37T2</strain>
    </source>
</reference>
<feature type="domain" description="AB hydrolase-1" evidence="3">
    <location>
        <begin position="44"/>
        <end position="287"/>
    </location>
</feature>
<dbReference type="EMBL" id="FMAR01000018">
    <property type="protein sequence ID" value="SCC60586.1"/>
    <property type="molecule type" value="Genomic_DNA"/>
</dbReference>
<feature type="signal peptide" evidence="2">
    <location>
        <begin position="1"/>
        <end position="16"/>
    </location>
</feature>
<evidence type="ECO:0000256" key="2">
    <source>
        <dbReference type="SAM" id="SignalP"/>
    </source>
</evidence>
<keyword evidence="1" id="KW-0378">Hydrolase</keyword>
<dbReference type="GO" id="GO:0016787">
    <property type="term" value="F:hydrolase activity"/>
    <property type="evidence" value="ECO:0007669"/>
    <property type="project" value="UniProtKB-KW"/>
</dbReference>
<dbReference type="InterPro" id="IPR029058">
    <property type="entry name" value="AB_hydrolase_fold"/>
</dbReference>
<organism evidence="4 5">
    <name type="scientific">Chitinophaga costaii</name>
    <dbReference type="NCBI Taxonomy" id="1335309"/>
    <lineage>
        <taxon>Bacteria</taxon>
        <taxon>Pseudomonadati</taxon>
        <taxon>Bacteroidota</taxon>
        <taxon>Chitinophagia</taxon>
        <taxon>Chitinophagales</taxon>
        <taxon>Chitinophagaceae</taxon>
        <taxon>Chitinophaga</taxon>
    </lineage>
</organism>
<evidence type="ECO:0000313" key="4">
    <source>
        <dbReference type="EMBL" id="SCC60586.1"/>
    </source>
</evidence>
<proteinExistence type="predicted"/>
<evidence type="ECO:0000313" key="5">
    <source>
        <dbReference type="Proteomes" id="UP000242818"/>
    </source>
</evidence>
<accession>A0A1C4FXJ8</accession>
<dbReference type="Gene3D" id="3.40.50.1820">
    <property type="entry name" value="alpha/beta hydrolase"/>
    <property type="match status" value="1"/>
</dbReference>
<dbReference type="STRING" id="1335309.GA0116948_11812"/>
<dbReference type="AlphaFoldDB" id="A0A1C4FXJ8"/>
<dbReference type="SUPFAM" id="SSF53474">
    <property type="entry name" value="alpha/beta-Hydrolases"/>
    <property type="match status" value="1"/>
</dbReference>
<evidence type="ECO:0000259" key="3">
    <source>
        <dbReference type="Pfam" id="PF00561"/>
    </source>
</evidence>
<name>A0A1C4FXJ8_9BACT</name>